<feature type="transmembrane region" description="Helical" evidence="1">
    <location>
        <begin position="111"/>
        <end position="129"/>
    </location>
</feature>
<proteinExistence type="predicted"/>
<dbReference type="InterPro" id="IPR042150">
    <property type="entry name" value="MmRce1-like"/>
</dbReference>
<dbReference type="GO" id="GO:0004175">
    <property type="term" value="F:endopeptidase activity"/>
    <property type="evidence" value="ECO:0007669"/>
    <property type="project" value="UniProtKB-ARBA"/>
</dbReference>
<protein>
    <submittedName>
        <fullName evidence="3">Membrane protein</fullName>
    </submittedName>
</protein>
<name>A0A0C7QHT3_PARSO</name>
<keyword evidence="1" id="KW-0812">Transmembrane</keyword>
<keyword evidence="1" id="KW-1133">Transmembrane helix</keyword>
<feature type="transmembrane region" description="Helical" evidence="1">
    <location>
        <begin position="82"/>
        <end position="105"/>
    </location>
</feature>
<feature type="transmembrane region" description="Helical" evidence="1">
    <location>
        <begin position="158"/>
        <end position="177"/>
    </location>
</feature>
<dbReference type="OrthoDB" id="9777755at2"/>
<evidence type="ECO:0000313" key="3">
    <source>
        <dbReference type="EMBL" id="CEQ02951.1"/>
    </source>
</evidence>
<feature type="transmembrane region" description="Helical" evidence="1">
    <location>
        <begin position="214"/>
        <end position="232"/>
    </location>
</feature>
<organism evidence="3 4">
    <name type="scientific">Paraclostridium sordellii</name>
    <name type="common">Clostridium sordellii</name>
    <dbReference type="NCBI Taxonomy" id="1505"/>
    <lineage>
        <taxon>Bacteria</taxon>
        <taxon>Bacillati</taxon>
        <taxon>Bacillota</taxon>
        <taxon>Clostridia</taxon>
        <taxon>Peptostreptococcales</taxon>
        <taxon>Peptostreptococcaceae</taxon>
        <taxon>Paraclostridium</taxon>
    </lineage>
</organism>
<evidence type="ECO:0000256" key="1">
    <source>
        <dbReference type="SAM" id="Phobius"/>
    </source>
</evidence>
<sequence length="277" mass="31518">MRIEKKLKRPIASFIILTNIIFLPLFLLVGATIMLGLPTVVFDIALCIASWSSTFAFMILFKRIYSGESFVAYVKDRFKNKIKFSIVTVVIGIQVLIAVVVIFIITSKNNGMMPSFTISSLGMFIYLFFKNLFAGPLGEELGWRGFAQNELQKKHSPLKASIIIGFWWGIWHLPIWFTTGFTGINLIKYIVFFMIAVISISIIIAAFYNLNKNLLIPIMIHQLFNFLIGIISGDLIEFIEYYSILYLLVAIILIVINPKKVLYGNISKHIKQTSLKV</sequence>
<feature type="transmembrane region" description="Helical" evidence="1">
    <location>
        <begin position="238"/>
        <end position="256"/>
    </location>
</feature>
<dbReference type="EMBL" id="CEKZ01000003">
    <property type="protein sequence ID" value="CEQ02951.1"/>
    <property type="molecule type" value="Genomic_DNA"/>
</dbReference>
<dbReference type="Proteomes" id="UP000049127">
    <property type="component" value="Unassembled WGS sequence"/>
</dbReference>
<feature type="transmembrane region" description="Helical" evidence="1">
    <location>
        <begin position="40"/>
        <end position="61"/>
    </location>
</feature>
<evidence type="ECO:0000259" key="2">
    <source>
        <dbReference type="Pfam" id="PF02517"/>
    </source>
</evidence>
<dbReference type="RefSeq" id="WP_055341488.1">
    <property type="nucleotide sequence ID" value="NZ_CEKZ01000003.1"/>
</dbReference>
<gene>
    <name evidence="3" type="ORF">R28058_06841</name>
</gene>
<feature type="domain" description="CAAX prenyl protease 2/Lysostaphin resistance protein A-like" evidence="2">
    <location>
        <begin position="124"/>
        <end position="227"/>
    </location>
</feature>
<feature type="transmembrane region" description="Helical" evidence="1">
    <location>
        <begin position="12"/>
        <end position="34"/>
    </location>
</feature>
<evidence type="ECO:0000313" key="4">
    <source>
        <dbReference type="Proteomes" id="UP000049127"/>
    </source>
</evidence>
<keyword evidence="1" id="KW-0472">Membrane</keyword>
<accession>A0A0C7QHT3</accession>
<dbReference type="PANTHER" id="PTHR35797">
    <property type="entry name" value="PROTEASE-RELATED"/>
    <property type="match status" value="1"/>
</dbReference>
<dbReference type="Pfam" id="PF02517">
    <property type="entry name" value="Rce1-like"/>
    <property type="match status" value="1"/>
</dbReference>
<dbReference type="GO" id="GO:0080120">
    <property type="term" value="P:CAAX-box protein maturation"/>
    <property type="evidence" value="ECO:0007669"/>
    <property type="project" value="UniProtKB-ARBA"/>
</dbReference>
<reference evidence="3 4" key="1">
    <citation type="submission" date="2015-01" db="EMBL/GenBank/DDBJ databases">
        <authorList>
            <person name="Aslett A.Martin."/>
            <person name="De Silva Nishadi"/>
        </authorList>
    </citation>
    <scope>NUCLEOTIDE SEQUENCE [LARGE SCALE GENOMIC DNA]</scope>
    <source>
        <strain evidence="3 4">R28058</strain>
    </source>
</reference>
<dbReference type="InterPro" id="IPR003675">
    <property type="entry name" value="Rce1/LyrA-like_dom"/>
</dbReference>
<feature type="transmembrane region" description="Helical" evidence="1">
    <location>
        <begin position="189"/>
        <end position="207"/>
    </location>
</feature>
<dbReference type="PANTHER" id="PTHR35797:SF1">
    <property type="entry name" value="PROTEASE"/>
    <property type="match status" value="1"/>
</dbReference>
<dbReference type="AlphaFoldDB" id="A0A0C7QHT3"/>